<dbReference type="PROSITE" id="PS50206">
    <property type="entry name" value="RHODANESE_3"/>
    <property type="match status" value="2"/>
</dbReference>
<keyword evidence="2" id="KW-0677">Repeat</keyword>
<dbReference type="CDD" id="cd01449">
    <property type="entry name" value="TST_Repeat_2"/>
    <property type="match status" value="1"/>
</dbReference>
<dbReference type="InterPro" id="IPR036873">
    <property type="entry name" value="Rhodanese-like_dom_sf"/>
</dbReference>
<feature type="domain" description="Rhodanese" evidence="4">
    <location>
        <begin position="215"/>
        <end position="332"/>
    </location>
</feature>
<dbReference type="PANTHER" id="PTHR11364:SF27">
    <property type="entry name" value="SULFURTRANSFERASE"/>
    <property type="match status" value="1"/>
</dbReference>
<dbReference type="Proteomes" id="UP000799429">
    <property type="component" value="Unassembled WGS sequence"/>
</dbReference>
<dbReference type="CDD" id="cd01448">
    <property type="entry name" value="TST_Repeat_1"/>
    <property type="match status" value="1"/>
</dbReference>
<evidence type="ECO:0000256" key="1">
    <source>
        <dbReference type="ARBA" id="ARBA00022679"/>
    </source>
</evidence>
<proteinExistence type="predicted"/>
<dbReference type="SMART" id="SM00450">
    <property type="entry name" value="RHOD"/>
    <property type="match status" value="2"/>
</dbReference>
<feature type="compositionally biased region" description="Basic and acidic residues" evidence="3">
    <location>
        <begin position="226"/>
        <end position="237"/>
    </location>
</feature>
<reference evidence="5" key="1">
    <citation type="journal article" date="2020" name="Stud. Mycol.">
        <title>101 Dothideomycetes genomes: a test case for predicting lifestyles and emergence of pathogens.</title>
        <authorList>
            <person name="Haridas S."/>
            <person name="Albert R."/>
            <person name="Binder M."/>
            <person name="Bloem J."/>
            <person name="Labutti K."/>
            <person name="Salamov A."/>
            <person name="Andreopoulos B."/>
            <person name="Baker S."/>
            <person name="Barry K."/>
            <person name="Bills G."/>
            <person name="Bluhm B."/>
            <person name="Cannon C."/>
            <person name="Castanera R."/>
            <person name="Culley D."/>
            <person name="Daum C."/>
            <person name="Ezra D."/>
            <person name="Gonzalez J."/>
            <person name="Henrissat B."/>
            <person name="Kuo A."/>
            <person name="Liang C."/>
            <person name="Lipzen A."/>
            <person name="Lutzoni F."/>
            <person name="Magnuson J."/>
            <person name="Mondo S."/>
            <person name="Nolan M."/>
            <person name="Ohm R."/>
            <person name="Pangilinan J."/>
            <person name="Park H.-J."/>
            <person name="Ramirez L."/>
            <person name="Alfaro M."/>
            <person name="Sun H."/>
            <person name="Tritt A."/>
            <person name="Yoshinaga Y."/>
            <person name="Zwiers L.-H."/>
            <person name="Turgeon B."/>
            <person name="Goodwin S."/>
            <person name="Spatafora J."/>
            <person name="Crous P."/>
            <person name="Grigoriev I."/>
        </authorList>
    </citation>
    <scope>NUCLEOTIDE SEQUENCE</scope>
    <source>
        <strain evidence="5">CBS 101060</strain>
    </source>
</reference>
<comment type="caution">
    <text evidence="5">The sequence shown here is derived from an EMBL/GenBank/DDBJ whole genome shotgun (WGS) entry which is preliminary data.</text>
</comment>
<dbReference type="InterPro" id="IPR001763">
    <property type="entry name" value="Rhodanese-like_dom"/>
</dbReference>
<dbReference type="PANTHER" id="PTHR11364">
    <property type="entry name" value="THIOSULFATE SULFERTANSFERASE"/>
    <property type="match status" value="1"/>
</dbReference>
<sequence>MLLTTLRTAPTTILRTTHPFLSTSTRKMSTFQLTSYLVTPADLSAALSKNVLTKLSTAPRVIPLCASWFLPNDTRDGLSTFKASRIPHARFFDLDAVKDPASPYPHMLPSAADFAAAMGKLGIRKDDSVVVYDSRELGIFSAPRVGWTLRAFGHTNVHVLNNFRRWCEEGYPLEEGEPGEVESVEYPVPEEGLVRDRVVAFEELREVVLEQNKEGAERVQVLDARSRGRWEGSEPEPRPSLPSGHIPGSISVPVPELLDPKTKAFMPAEELRALFQKKGVDTSTPIICSCGTGVTAAVIDAALTEAGFGEENRRLYDGSWTEWAQRVKPSDNLIKKVG</sequence>
<keyword evidence="6" id="KW-1185">Reference proteome</keyword>
<dbReference type="InterPro" id="IPR045078">
    <property type="entry name" value="TST/MPST-like"/>
</dbReference>
<feature type="region of interest" description="Disordered" evidence="3">
    <location>
        <begin position="226"/>
        <end position="247"/>
    </location>
</feature>
<dbReference type="OrthoDB" id="270167at2759"/>
<organism evidence="5 6">
    <name type="scientific">Patellaria atrata CBS 101060</name>
    <dbReference type="NCBI Taxonomy" id="1346257"/>
    <lineage>
        <taxon>Eukaryota</taxon>
        <taxon>Fungi</taxon>
        <taxon>Dikarya</taxon>
        <taxon>Ascomycota</taxon>
        <taxon>Pezizomycotina</taxon>
        <taxon>Dothideomycetes</taxon>
        <taxon>Dothideomycetes incertae sedis</taxon>
        <taxon>Patellariales</taxon>
        <taxon>Patellariaceae</taxon>
        <taxon>Patellaria</taxon>
    </lineage>
</organism>
<evidence type="ECO:0000313" key="6">
    <source>
        <dbReference type="Proteomes" id="UP000799429"/>
    </source>
</evidence>
<dbReference type="Pfam" id="PF00581">
    <property type="entry name" value="Rhodanese"/>
    <property type="match status" value="1"/>
</dbReference>
<dbReference type="GO" id="GO:0004792">
    <property type="term" value="F:thiosulfate-cyanide sulfurtransferase activity"/>
    <property type="evidence" value="ECO:0007669"/>
    <property type="project" value="TreeGrafter"/>
</dbReference>
<evidence type="ECO:0000313" key="5">
    <source>
        <dbReference type="EMBL" id="KAF2837005.1"/>
    </source>
</evidence>
<keyword evidence="1" id="KW-0808">Transferase</keyword>
<evidence type="ECO:0000256" key="2">
    <source>
        <dbReference type="ARBA" id="ARBA00022737"/>
    </source>
</evidence>
<evidence type="ECO:0000259" key="4">
    <source>
        <dbReference type="PROSITE" id="PS50206"/>
    </source>
</evidence>
<gene>
    <name evidence="5" type="ORF">M501DRAFT_978804</name>
</gene>
<dbReference type="FunFam" id="3.40.250.10:FF:000001">
    <property type="entry name" value="Sulfurtransferase"/>
    <property type="match status" value="1"/>
</dbReference>
<name>A0A9P4S889_9PEZI</name>
<dbReference type="EMBL" id="MU006101">
    <property type="protein sequence ID" value="KAF2837005.1"/>
    <property type="molecule type" value="Genomic_DNA"/>
</dbReference>
<dbReference type="GO" id="GO:0005739">
    <property type="term" value="C:mitochondrion"/>
    <property type="evidence" value="ECO:0007669"/>
    <property type="project" value="TreeGrafter"/>
</dbReference>
<accession>A0A9P4S889</accession>
<dbReference type="SUPFAM" id="SSF52821">
    <property type="entry name" value="Rhodanese/Cell cycle control phosphatase"/>
    <property type="match status" value="2"/>
</dbReference>
<evidence type="ECO:0000256" key="3">
    <source>
        <dbReference type="SAM" id="MobiDB-lite"/>
    </source>
</evidence>
<feature type="domain" description="Rhodanese" evidence="4">
    <location>
        <begin position="81"/>
        <end position="175"/>
    </location>
</feature>
<dbReference type="FunFam" id="3.40.250.10:FF:000033">
    <property type="entry name" value="Thiosulfate sulfurtransferase TUM1"/>
    <property type="match status" value="1"/>
</dbReference>
<dbReference type="AlphaFoldDB" id="A0A9P4S889"/>
<dbReference type="Gene3D" id="3.40.250.10">
    <property type="entry name" value="Rhodanese-like domain"/>
    <property type="match status" value="2"/>
</dbReference>
<protein>
    <submittedName>
        <fullName evidence="5">Thiosulfate sulfurtransferase</fullName>
    </submittedName>
</protein>